<dbReference type="InterPro" id="IPR003660">
    <property type="entry name" value="HAMP_dom"/>
</dbReference>
<dbReference type="SUPFAM" id="SSF55874">
    <property type="entry name" value="ATPase domain of HSP90 chaperone/DNA topoisomerase II/histidine kinase"/>
    <property type="match status" value="1"/>
</dbReference>
<name>A0A9Y2P2B1_9RHOB</name>
<dbReference type="Pfam" id="PF13755">
    <property type="entry name" value="Sensor_TM1"/>
    <property type="match status" value="1"/>
</dbReference>
<dbReference type="Pfam" id="PF02518">
    <property type="entry name" value="HATPase_c"/>
    <property type="match status" value="1"/>
</dbReference>
<feature type="transmembrane region" description="Helical" evidence="11">
    <location>
        <begin position="259"/>
        <end position="278"/>
    </location>
</feature>
<feature type="domain" description="HAMP" evidence="13">
    <location>
        <begin position="279"/>
        <end position="339"/>
    </location>
</feature>
<proteinExistence type="predicted"/>
<sequence>MRDTGMTDSQHDGDVVLGDDWVAPEHTVAHEMLAKRARRRLFSFRRSPLTRKIITFNLIALIILVAGVLYLNASRQSLVLQRAGAVVGEARLIADVFEAQLPNQGGVSVATGDGIDVGATLDGLSLRTGVEVFVFDASETLIARTVGASENEAVDLLNEGQSGRTPISDGLSAIWAAAEWILPSDPAPEHETLEDQLRLMVPHVLSSGTKIEPVVDTAGGTVFSAVTPIILNGQPIAVVAVASPTGEIDALVRAERERVLQMFVIALLVSVGLSLVLASTIANPLADLAEAAELGRDRDNRKVQPGRIRIPDLSARPDEIGRLSRALRGMVKALYSRIDSNEQFAADVAHEIKNPLASLQSAVGTLRIVKREDQRETLLSVIEHDVRRLDRLVSDISNASRLDAELVKEEEEEFDLLEMIGNLNQYLGEDARAKGIDYITDLNEGPIMITGLEARLAQVFVNLITNAISFCDEGDAIRVWARRRANRVLVVVEDTGPGIPEQALSKIFKRFYSQRPDEHFGNNSGLGLAISKQIVEAHGGVVWAENIRPTEVDMTSEPLGARFVVGLPV</sequence>
<dbReference type="Gene3D" id="1.10.287.130">
    <property type="match status" value="1"/>
</dbReference>
<dbReference type="InterPro" id="IPR050428">
    <property type="entry name" value="TCS_sensor_his_kinase"/>
</dbReference>
<evidence type="ECO:0000259" key="13">
    <source>
        <dbReference type="PROSITE" id="PS50885"/>
    </source>
</evidence>
<keyword evidence="7 14" id="KW-0418">Kinase</keyword>
<evidence type="ECO:0000256" key="5">
    <source>
        <dbReference type="ARBA" id="ARBA00022679"/>
    </source>
</evidence>
<protein>
    <recommendedName>
        <fullName evidence="3">histidine kinase</fullName>
        <ecNumber evidence="3">2.7.13.3</ecNumber>
    </recommendedName>
</protein>
<keyword evidence="10 11" id="KW-0472">Membrane</keyword>
<feature type="transmembrane region" description="Helical" evidence="11">
    <location>
        <begin position="53"/>
        <end position="73"/>
    </location>
</feature>
<dbReference type="CDD" id="cd00082">
    <property type="entry name" value="HisKA"/>
    <property type="match status" value="1"/>
</dbReference>
<evidence type="ECO:0000256" key="1">
    <source>
        <dbReference type="ARBA" id="ARBA00000085"/>
    </source>
</evidence>
<comment type="catalytic activity">
    <reaction evidence="1">
        <text>ATP + protein L-histidine = ADP + protein N-phospho-L-histidine.</text>
        <dbReference type="EC" id="2.7.13.3"/>
    </reaction>
</comment>
<dbReference type="Pfam" id="PF00512">
    <property type="entry name" value="HisKA"/>
    <property type="match status" value="1"/>
</dbReference>
<organism evidence="14 15">
    <name type="scientific">Parasedimentitalea psychrophila</name>
    <dbReference type="NCBI Taxonomy" id="2997337"/>
    <lineage>
        <taxon>Bacteria</taxon>
        <taxon>Pseudomonadati</taxon>
        <taxon>Pseudomonadota</taxon>
        <taxon>Alphaproteobacteria</taxon>
        <taxon>Rhodobacterales</taxon>
        <taxon>Paracoccaceae</taxon>
        <taxon>Parasedimentitalea</taxon>
    </lineage>
</organism>
<dbReference type="EMBL" id="CP127247">
    <property type="protein sequence ID" value="WIY26461.1"/>
    <property type="molecule type" value="Genomic_DNA"/>
</dbReference>
<evidence type="ECO:0000256" key="4">
    <source>
        <dbReference type="ARBA" id="ARBA00022553"/>
    </source>
</evidence>
<dbReference type="Gene3D" id="6.10.340.10">
    <property type="match status" value="1"/>
</dbReference>
<dbReference type="KEGG" id="ppso:QPJ95_05975"/>
<keyword evidence="8 11" id="KW-1133">Transmembrane helix</keyword>
<keyword evidence="5" id="KW-0808">Transferase</keyword>
<evidence type="ECO:0000256" key="11">
    <source>
        <dbReference type="SAM" id="Phobius"/>
    </source>
</evidence>
<dbReference type="PRINTS" id="PR00344">
    <property type="entry name" value="BCTRLSENSOR"/>
</dbReference>
<dbReference type="SMART" id="SM00388">
    <property type="entry name" value="HisKA"/>
    <property type="match status" value="1"/>
</dbReference>
<accession>A0A9Y2P2B1</accession>
<dbReference type="InterPro" id="IPR036097">
    <property type="entry name" value="HisK_dim/P_sf"/>
</dbReference>
<keyword evidence="4" id="KW-0597">Phosphoprotein</keyword>
<dbReference type="InterPro" id="IPR004358">
    <property type="entry name" value="Sig_transdc_His_kin-like_C"/>
</dbReference>
<dbReference type="SMART" id="SM00387">
    <property type="entry name" value="HATPase_c"/>
    <property type="match status" value="1"/>
</dbReference>
<dbReference type="InterPro" id="IPR003594">
    <property type="entry name" value="HATPase_dom"/>
</dbReference>
<dbReference type="AlphaFoldDB" id="A0A9Y2P2B1"/>
<dbReference type="PROSITE" id="PS50109">
    <property type="entry name" value="HIS_KIN"/>
    <property type="match status" value="1"/>
</dbReference>
<evidence type="ECO:0000256" key="10">
    <source>
        <dbReference type="ARBA" id="ARBA00023136"/>
    </source>
</evidence>
<evidence type="ECO:0000256" key="2">
    <source>
        <dbReference type="ARBA" id="ARBA00004370"/>
    </source>
</evidence>
<evidence type="ECO:0000256" key="8">
    <source>
        <dbReference type="ARBA" id="ARBA00022989"/>
    </source>
</evidence>
<dbReference type="PANTHER" id="PTHR45436">
    <property type="entry name" value="SENSOR HISTIDINE KINASE YKOH"/>
    <property type="match status" value="1"/>
</dbReference>
<evidence type="ECO:0000313" key="14">
    <source>
        <dbReference type="EMBL" id="WIY26461.1"/>
    </source>
</evidence>
<dbReference type="RefSeq" id="WP_270917805.1">
    <property type="nucleotide sequence ID" value="NZ_CP127247.1"/>
</dbReference>
<keyword evidence="9" id="KW-0902">Two-component regulatory system</keyword>
<dbReference type="InterPro" id="IPR005467">
    <property type="entry name" value="His_kinase_dom"/>
</dbReference>
<gene>
    <name evidence="14" type="ORF">QPJ95_05975</name>
</gene>
<dbReference type="EC" id="2.7.13.3" evidence="3"/>
<dbReference type="SUPFAM" id="SSF47384">
    <property type="entry name" value="Homodimeric domain of signal transducing histidine kinase"/>
    <property type="match status" value="1"/>
</dbReference>
<evidence type="ECO:0000256" key="6">
    <source>
        <dbReference type="ARBA" id="ARBA00022692"/>
    </source>
</evidence>
<dbReference type="Proteomes" id="UP001238334">
    <property type="component" value="Chromosome"/>
</dbReference>
<evidence type="ECO:0000256" key="9">
    <source>
        <dbReference type="ARBA" id="ARBA00023012"/>
    </source>
</evidence>
<keyword evidence="15" id="KW-1185">Reference proteome</keyword>
<dbReference type="InterPro" id="IPR003661">
    <property type="entry name" value="HisK_dim/P_dom"/>
</dbReference>
<dbReference type="CDD" id="cd06225">
    <property type="entry name" value="HAMP"/>
    <property type="match status" value="1"/>
</dbReference>
<feature type="domain" description="Histidine kinase" evidence="12">
    <location>
        <begin position="347"/>
        <end position="569"/>
    </location>
</feature>
<dbReference type="GO" id="GO:0000155">
    <property type="term" value="F:phosphorelay sensor kinase activity"/>
    <property type="evidence" value="ECO:0007669"/>
    <property type="project" value="InterPro"/>
</dbReference>
<evidence type="ECO:0000256" key="3">
    <source>
        <dbReference type="ARBA" id="ARBA00012438"/>
    </source>
</evidence>
<evidence type="ECO:0000259" key="12">
    <source>
        <dbReference type="PROSITE" id="PS50109"/>
    </source>
</evidence>
<evidence type="ECO:0000313" key="15">
    <source>
        <dbReference type="Proteomes" id="UP001238334"/>
    </source>
</evidence>
<dbReference type="Gene3D" id="3.30.565.10">
    <property type="entry name" value="Histidine kinase-like ATPase, C-terminal domain"/>
    <property type="match status" value="1"/>
</dbReference>
<dbReference type="PROSITE" id="PS50885">
    <property type="entry name" value="HAMP"/>
    <property type="match status" value="1"/>
</dbReference>
<evidence type="ECO:0000256" key="7">
    <source>
        <dbReference type="ARBA" id="ARBA00022777"/>
    </source>
</evidence>
<dbReference type="InterPro" id="IPR025908">
    <property type="entry name" value="Sensor_TM1"/>
</dbReference>
<dbReference type="PANTHER" id="PTHR45436:SF5">
    <property type="entry name" value="SENSOR HISTIDINE KINASE TRCS"/>
    <property type="match status" value="1"/>
</dbReference>
<reference evidence="14 15" key="1">
    <citation type="submission" date="2023-06" db="EMBL/GenBank/DDBJ databases">
        <title>Parasedimentitalea psychrophila sp. nov., a psychrophilic bacterium isolated from deep-sea sediment.</title>
        <authorList>
            <person name="Li A."/>
        </authorList>
    </citation>
    <scope>NUCLEOTIDE SEQUENCE [LARGE SCALE GENOMIC DNA]</scope>
    <source>
        <strain evidence="14 15">QS115</strain>
    </source>
</reference>
<comment type="subcellular location">
    <subcellularLocation>
        <location evidence="2">Membrane</location>
    </subcellularLocation>
</comment>
<dbReference type="GO" id="GO:0005886">
    <property type="term" value="C:plasma membrane"/>
    <property type="evidence" value="ECO:0007669"/>
    <property type="project" value="TreeGrafter"/>
</dbReference>
<keyword evidence="6 11" id="KW-0812">Transmembrane</keyword>
<dbReference type="InterPro" id="IPR036890">
    <property type="entry name" value="HATPase_C_sf"/>
</dbReference>